<dbReference type="Proteomes" id="UP000219329">
    <property type="component" value="Unassembled WGS sequence"/>
</dbReference>
<evidence type="ECO:0000313" key="5">
    <source>
        <dbReference type="Proteomes" id="UP000219329"/>
    </source>
</evidence>
<dbReference type="AlphaFoldDB" id="A0A2A5W7D4"/>
<organism evidence="4 5">
    <name type="scientific">OM182 bacterium MED-G28</name>
    <dbReference type="NCBI Taxonomy" id="1986256"/>
    <lineage>
        <taxon>Bacteria</taxon>
        <taxon>Pseudomonadati</taxon>
        <taxon>Pseudomonadota</taxon>
        <taxon>Gammaproteobacteria</taxon>
        <taxon>OMG group</taxon>
        <taxon>OM182 clade</taxon>
    </lineage>
</organism>
<reference evidence="4 5" key="1">
    <citation type="submission" date="2017-08" db="EMBL/GenBank/DDBJ databases">
        <title>Fine stratification of microbial communities through a metagenomic profile of the photic zone.</title>
        <authorList>
            <person name="Haro-Moreno J.M."/>
            <person name="Lopez-Perez M."/>
            <person name="De La Torre J."/>
            <person name="Picazo A."/>
            <person name="Camacho A."/>
            <person name="Rodriguez-Valera F."/>
        </authorList>
    </citation>
    <scope>NUCLEOTIDE SEQUENCE [LARGE SCALE GENOMIC DNA]</scope>
    <source>
        <strain evidence="4">MED-G28</strain>
    </source>
</reference>
<dbReference type="PANTHER" id="PTHR48081:SF8">
    <property type="entry name" value="ALPHA_BETA HYDROLASE FOLD-3 DOMAIN-CONTAINING PROTEIN-RELATED"/>
    <property type="match status" value="1"/>
</dbReference>
<feature type="region of interest" description="Disordered" evidence="2">
    <location>
        <begin position="1"/>
        <end position="23"/>
    </location>
</feature>
<proteinExistence type="predicted"/>
<dbReference type="InterPro" id="IPR050300">
    <property type="entry name" value="GDXG_lipolytic_enzyme"/>
</dbReference>
<evidence type="ECO:0000256" key="1">
    <source>
        <dbReference type="ARBA" id="ARBA00022801"/>
    </source>
</evidence>
<name>A0A2A5W7D4_9GAMM</name>
<dbReference type="InterPro" id="IPR013094">
    <property type="entry name" value="AB_hydrolase_3"/>
</dbReference>
<evidence type="ECO:0000313" key="4">
    <source>
        <dbReference type="EMBL" id="PDH32271.1"/>
    </source>
</evidence>
<dbReference type="EMBL" id="NTJZ01000019">
    <property type="protein sequence ID" value="PDH32271.1"/>
    <property type="molecule type" value="Genomic_DNA"/>
</dbReference>
<feature type="domain" description="Alpha/beta hydrolase fold-3" evidence="3">
    <location>
        <begin position="118"/>
        <end position="332"/>
    </location>
</feature>
<sequence length="360" mass="39088">MITKENNSSLPGRLGDPNSSLRVDERADPRLVNALAPFGLDIHPAKASVDGNSSATDCINWASEAELNYASVFKTIFTDLTPISSVESSEEIIIGMDGNEIKIYIHRPTNVKGKIPCLVHMHGGGMVILKAADPNYERWRQEIAARGLLVIGVEFRNAGGALGCHPFPAGLNDCASATRWAFKNRDKLRASSIVVSGESGGGNLCLATALKANRENWINEISGVYAQCPYISGLYADPPLNLPSLKENDDYFISNATSAALAKAYDPLGENSMNPLAWPYHAVKEDMVGLPPHVISVNELDPLRDEGLNYFRKLLSSGVQAHGRTVHGTCHAGDCLFPKELPDIYSTTINDIYGFCKFLK</sequence>
<keyword evidence="1 4" id="KW-0378">Hydrolase</keyword>
<accession>A0A2A5W7D4</accession>
<gene>
    <name evidence="4" type="ORF">CNF02_12515</name>
</gene>
<protein>
    <submittedName>
        <fullName evidence="4">Alpha/beta hydrolase</fullName>
    </submittedName>
</protein>
<dbReference type="SUPFAM" id="SSF53474">
    <property type="entry name" value="alpha/beta-Hydrolases"/>
    <property type="match status" value="1"/>
</dbReference>
<dbReference type="PANTHER" id="PTHR48081">
    <property type="entry name" value="AB HYDROLASE SUPERFAMILY PROTEIN C4A8.06C"/>
    <property type="match status" value="1"/>
</dbReference>
<comment type="caution">
    <text evidence="4">The sequence shown here is derived from an EMBL/GenBank/DDBJ whole genome shotgun (WGS) entry which is preliminary data.</text>
</comment>
<dbReference type="InterPro" id="IPR029058">
    <property type="entry name" value="AB_hydrolase_fold"/>
</dbReference>
<evidence type="ECO:0000259" key="3">
    <source>
        <dbReference type="Pfam" id="PF07859"/>
    </source>
</evidence>
<dbReference type="Pfam" id="PF07859">
    <property type="entry name" value="Abhydrolase_3"/>
    <property type="match status" value="1"/>
</dbReference>
<dbReference type="GO" id="GO:0016787">
    <property type="term" value="F:hydrolase activity"/>
    <property type="evidence" value="ECO:0007669"/>
    <property type="project" value="UniProtKB-KW"/>
</dbReference>
<feature type="compositionally biased region" description="Polar residues" evidence="2">
    <location>
        <begin position="1"/>
        <end position="10"/>
    </location>
</feature>
<dbReference type="Gene3D" id="3.40.50.1820">
    <property type="entry name" value="alpha/beta hydrolase"/>
    <property type="match status" value="1"/>
</dbReference>
<evidence type="ECO:0000256" key="2">
    <source>
        <dbReference type="SAM" id="MobiDB-lite"/>
    </source>
</evidence>